<dbReference type="EMBL" id="BRXX01000174">
    <property type="protein sequence ID" value="GMH95841.1"/>
    <property type="molecule type" value="Genomic_DNA"/>
</dbReference>
<evidence type="ECO:0000256" key="2">
    <source>
        <dbReference type="SAM" id="Phobius"/>
    </source>
</evidence>
<feature type="transmembrane region" description="Helical" evidence="2">
    <location>
        <begin position="193"/>
        <end position="211"/>
    </location>
</feature>
<keyword evidence="2" id="KW-1133">Transmembrane helix</keyword>
<feature type="region of interest" description="Disordered" evidence="1">
    <location>
        <begin position="1"/>
        <end position="30"/>
    </location>
</feature>
<accession>A0A9W7BSV3</accession>
<feature type="transmembrane region" description="Helical" evidence="2">
    <location>
        <begin position="218"/>
        <end position="238"/>
    </location>
</feature>
<dbReference type="AlphaFoldDB" id="A0A9W7BSV3"/>
<gene>
    <name evidence="3" type="ORF">TrVE_jg78</name>
</gene>
<dbReference type="Proteomes" id="UP001165160">
    <property type="component" value="Unassembled WGS sequence"/>
</dbReference>
<evidence type="ECO:0000256" key="1">
    <source>
        <dbReference type="SAM" id="MobiDB-lite"/>
    </source>
</evidence>
<feature type="transmembrane region" description="Helical" evidence="2">
    <location>
        <begin position="168"/>
        <end position="187"/>
    </location>
</feature>
<evidence type="ECO:0000313" key="4">
    <source>
        <dbReference type="Proteomes" id="UP001165160"/>
    </source>
</evidence>
<organism evidence="3 4">
    <name type="scientific">Triparma verrucosa</name>
    <dbReference type="NCBI Taxonomy" id="1606542"/>
    <lineage>
        <taxon>Eukaryota</taxon>
        <taxon>Sar</taxon>
        <taxon>Stramenopiles</taxon>
        <taxon>Ochrophyta</taxon>
        <taxon>Bolidophyceae</taxon>
        <taxon>Parmales</taxon>
        <taxon>Triparmaceae</taxon>
        <taxon>Triparma</taxon>
    </lineage>
</organism>
<feature type="transmembrane region" description="Helical" evidence="2">
    <location>
        <begin position="108"/>
        <end position="130"/>
    </location>
</feature>
<reference evidence="4" key="1">
    <citation type="journal article" date="2023" name="Commun. Biol.">
        <title>Genome analysis of Parmales, the sister group of diatoms, reveals the evolutionary specialization of diatoms from phago-mixotrophs to photoautotrophs.</title>
        <authorList>
            <person name="Ban H."/>
            <person name="Sato S."/>
            <person name="Yoshikawa S."/>
            <person name="Yamada K."/>
            <person name="Nakamura Y."/>
            <person name="Ichinomiya M."/>
            <person name="Sato N."/>
            <person name="Blanc-Mathieu R."/>
            <person name="Endo H."/>
            <person name="Kuwata A."/>
            <person name="Ogata H."/>
        </authorList>
    </citation>
    <scope>NUCLEOTIDE SEQUENCE [LARGE SCALE GENOMIC DNA]</scope>
    <source>
        <strain evidence="4">NIES 3699</strain>
    </source>
</reference>
<keyword evidence="2" id="KW-0472">Membrane</keyword>
<keyword evidence="2" id="KW-0812">Transmembrane</keyword>
<sequence>MTVVEAKVSPTPTTHSLPGSSVPSPELAKPNAAMARKRRKSAVADFEMAIAEELMKGAAAEDVENQTLRIGLATTEPFVINTKETLVFLLFGQQASDFVFKKVIGNGLISAILMVFFWVGAIVGVLVYTGYASEDLFPLCFLFLPANIAVILTQNVSLLKRISKTFDAWLLSFYVIGSVICLVLSVSSWKRKIFPLASLIAFYCGITLDSLPSRIRVVTGRGAMVVCFSYCLGISIMINRNSLLNMDPITFSLGGLEQSSLTLAMNCKLNFCFFCLKVLNQVFRFPKRFSLLTSKLKSIKAEATVVHEMNASVEKVKQSSVGLKG</sequence>
<proteinExistence type="predicted"/>
<keyword evidence="4" id="KW-1185">Reference proteome</keyword>
<comment type="caution">
    <text evidence="3">The sequence shown here is derived from an EMBL/GenBank/DDBJ whole genome shotgun (WGS) entry which is preliminary data.</text>
</comment>
<protein>
    <submittedName>
        <fullName evidence="3">Uncharacterized protein</fullName>
    </submittedName>
</protein>
<feature type="compositionally biased region" description="Polar residues" evidence="1">
    <location>
        <begin position="10"/>
        <end position="23"/>
    </location>
</feature>
<feature type="transmembrane region" description="Helical" evidence="2">
    <location>
        <begin position="136"/>
        <end position="156"/>
    </location>
</feature>
<name>A0A9W7BSV3_9STRA</name>
<evidence type="ECO:0000313" key="3">
    <source>
        <dbReference type="EMBL" id="GMH95841.1"/>
    </source>
</evidence>